<protein>
    <submittedName>
        <fullName evidence="2">N-acetylglucosamine kinase</fullName>
    </submittedName>
</protein>
<organism evidence="2 3">
    <name type="scientific">Paenibacillus aurantiacus</name>
    <dbReference type="NCBI Taxonomy" id="1936118"/>
    <lineage>
        <taxon>Bacteria</taxon>
        <taxon>Bacillati</taxon>
        <taxon>Bacillota</taxon>
        <taxon>Bacilli</taxon>
        <taxon>Bacillales</taxon>
        <taxon>Paenibacillaceae</taxon>
        <taxon>Paenibacillus</taxon>
    </lineage>
</organism>
<keyword evidence="3" id="KW-1185">Reference proteome</keyword>
<comment type="caution">
    <text evidence="2">The sequence shown here is derived from an EMBL/GenBank/DDBJ whole genome shotgun (WGS) entry which is preliminary data.</text>
</comment>
<dbReference type="InterPro" id="IPR052519">
    <property type="entry name" value="Euk-type_GlcNAc_Kinase"/>
</dbReference>
<keyword evidence="2" id="KW-0808">Transferase</keyword>
<feature type="domain" description="ATPase BadF/BadG/BcrA/BcrD type" evidence="1">
    <location>
        <begin position="5"/>
        <end position="300"/>
    </location>
</feature>
<reference evidence="2 3" key="1">
    <citation type="submission" date="2024-09" db="EMBL/GenBank/DDBJ databases">
        <authorList>
            <person name="Sun Q."/>
            <person name="Mori K."/>
        </authorList>
    </citation>
    <scope>NUCLEOTIDE SEQUENCE [LARGE SCALE GENOMIC DNA]</scope>
    <source>
        <strain evidence="2 3">TISTR 2452</strain>
    </source>
</reference>
<dbReference type="InterPro" id="IPR043129">
    <property type="entry name" value="ATPase_NBD"/>
</dbReference>
<dbReference type="Pfam" id="PF01869">
    <property type="entry name" value="BcrAD_BadFG"/>
    <property type="match status" value="1"/>
</dbReference>
<dbReference type="Proteomes" id="UP001589747">
    <property type="component" value="Unassembled WGS sequence"/>
</dbReference>
<dbReference type="CDD" id="cd24007">
    <property type="entry name" value="ASKHA_NBD_eukNAGK-like"/>
    <property type="match status" value="1"/>
</dbReference>
<evidence type="ECO:0000313" key="2">
    <source>
        <dbReference type="EMBL" id="MFB9326775.1"/>
    </source>
</evidence>
<sequence>MKYYLGVDAGGSKTYTLIVDEQGAIVGKGAAGNGNHQISYDEAKANITASVEAALAEAGLAREDIEYAYFGLAGADRETDYKILRPLIAGLGFPKHDINCDTVIALRAGTDRPYGVVLICGSGTNSAGQNPAGQFYQCGGFSYLFGDFAGGGTLAKEAFRAVIRAWDGREEPTSLTGPLLARLGYESVQAMFDDYLDHDKCYVPLDVAKLVFDAALAGDAVAQRLLNMQGDELGKAAAAVINRLGMQEDEFDVVLAGSIVTRGQGPYVIDPIRSYVNGAAPKAKVVKLATEPVVGAVWLAIEASGRPVSTEMHEKLKQVSDYNAILIEAKRV</sequence>
<proteinExistence type="predicted"/>
<evidence type="ECO:0000259" key="1">
    <source>
        <dbReference type="Pfam" id="PF01869"/>
    </source>
</evidence>
<gene>
    <name evidence="2" type="ORF">ACFFSY_12690</name>
</gene>
<dbReference type="PANTHER" id="PTHR43190">
    <property type="entry name" value="N-ACETYL-D-GLUCOSAMINE KINASE"/>
    <property type="match status" value="1"/>
</dbReference>
<dbReference type="Gene3D" id="3.30.420.40">
    <property type="match status" value="2"/>
</dbReference>
<dbReference type="EMBL" id="JBHMDO010000022">
    <property type="protein sequence ID" value="MFB9326775.1"/>
    <property type="molecule type" value="Genomic_DNA"/>
</dbReference>
<dbReference type="RefSeq" id="WP_377494381.1">
    <property type="nucleotide sequence ID" value="NZ_JBHMDO010000022.1"/>
</dbReference>
<name>A0ABV5KPF0_9BACL</name>
<evidence type="ECO:0000313" key="3">
    <source>
        <dbReference type="Proteomes" id="UP001589747"/>
    </source>
</evidence>
<dbReference type="SUPFAM" id="SSF53067">
    <property type="entry name" value="Actin-like ATPase domain"/>
    <property type="match status" value="2"/>
</dbReference>
<dbReference type="InterPro" id="IPR002731">
    <property type="entry name" value="ATPase_BadF"/>
</dbReference>
<keyword evidence="2" id="KW-0418">Kinase</keyword>
<accession>A0ABV5KPF0</accession>
<dbReference type="PANTHER" id="PTHR43190:SF3">
    <property type="entry name" value="N-ACETYL-D-GLUCOSAMINE KINASE"/>
    <property type="match status" value="1"/>
</dbReference>
<dbReference type="GO" id="GO:0016301">
    <property type="term" value="F:kinase activity"/>
    <property type="evidence" value="ECO:0007669"/>
    <property type="project" value="UniProtKB-KW"/>
</dbReference>